<reference evidence="1" key="2">
    <citation type="journal article" date="2015" name="Data Brief">
        <title>Shoot transcriptome of the giant reed, Arundo donax.</title>
        <authorList>
            <person name="Barrero R.A."/>
            <person name="Guerrero F.D."/>
            <person name="Moolhuijzen P."/>
            <person name="Goolsby J.A."/>
            <person name="Tidwell J."/>
            <person name="Bellgard S.E."/>
            <person name="Bellgard M.I."/>
        </authorList>
    </citation>
    <scope>NUCLEOTIDE SEQUENCE</scope>
    <source>
        <tissue evidence="1">Shoot tissue taken approximately 20 cm above the soil surface</tissue>
    </source>
</reference>
<organism evidence="1">
    <name type="scientific">Arundo donax</name>
    <name type="common">Giant reed</name>
    <name type="synonym">Donax arundinaceus</name>
    <dbReference type="NCBI Taxonomy" id="35708"/>
    <lineage>
        <taxon>Eukaryota</taxon>
        <taxon>Viridiplantae</taxon>
        <taxon>Streptophyta</taxon>
        <taxon>Embryophyta</taxon>
        <taxon>Tracheophyta</taxon>
        <taxon>Spermatophyta</taxon>
        <taxon>Magnoliopsida</taxon>
        <taxon>Liliopsida</taxon>
        <taxon>Poales</taxon>
        <taxon>Poaceae</taxon>
        <taxon>PACMAD clade</taxon>
        <taxon>Arundinoideae</taxon>
        <taxon>Arundineae</taxon>
        <taxon>Arundo</taxon>
    </lineage>
</organism>
<reference evidence="1" key="1">
    <citation type="submission" date="2014-09" db="EMBL/GenBank/DDBJ databases">
        <authorList>
            <person name="Magalhaes I.L.F."/>
            <person name="Oliveira U."/>
            <person name="Santos F.R."/>
            <person name="Vidigal T.H.D.A."/>
            <person name="Brescovit A.D."/>
            <person name="Santos A.J."/>
        </authorList>
    </citation>
    <scope>NUCLEOTIDE SEQUENCE</scope>
    <source>
        <tissue evidence="1">Shoot tissue taken approximately 20 cm above the soil surface</tissue>
    </source>
</reference>
<proteinExistence type="predicted"/>
<dbReference type="EMBL" id="GBRH01282410">
    <property type="protein sequence ID" value="JAD15485.1"/>
    <property type="molecule type" value="Transcribed_RNA"/>
</dbReference>
<sequence>MFTIICLKQVRVSSLSEGCHSSTVHVHAEAKSAKPPPTKPVLANC</sequence>
<dbReference type="AlphaFoldDB" id="A0A0A8XS05"/>
<name>A0A0A8XS05_ARUDO</name>
<protein>
    <submittedName>
        <fullName evidence="1">Uncharacterized protein</fullName>
    </submittedName>
</protein>
<accession>A0A0A8XS05</accession>
<evidence type="ECO:0000313" key="1">
    <source>
        <dbReference type="EMBL" id="JAD15485.1"/>
    </source>
</evidence>